<evidence type="ECO:0000313" key="3">
    <source>
        <dbReference type="Proteomes" id="UP000017133"/>
    </source>
</evidence>
<reference evidence="2 3" key="1">
    <citation type="submission" date="2013-10" db="EMBL/GenBank/DDBJ databases">
        <title>Whole Genome Shotgun Sequence of Photorhabdus temperata J3.</title>
        <authorList>
            <person name="Park G.-S."/>
            <person name="Hong S.-J."/>
            <person name="Shin J.-H."/>
        </authorList>
    </citation>
    <scope>NUCLEOTIDE SEQUENCE [LARGE SCALE GENOMIC DNA]</scope>
    <source>
        <strain evidence="2 3">J3</strain>
    </source>
</reference>
<dbReference type="AlphaFoldDB" id="U7QRE2"/>
<organism evidence="2 3">
    <name type="scientific">Photorhabdus temperata J3</name>
    <dbReference type="NCBI Taxonomy" id="1389415"/>
    <lineage>
        <taxon>Bacteria</taxon>
        <taxon>Pseudomonadati</taxon>
        <taxon>Pseudomonadota</taxon>
        <taxon>Gammaproteobacteria</taxon>
        <taxon>Enterobacterales</taxon>
        <taxon>Morganellaceae</taxon>
        <taxon>Photorhabdus</taxon>
    </lineage>
</organism>
<evidence type="ECO:0000259" key="1">
    <source>
        <dbReference type="SMART" id="SM00912"/>
    </source>
</evidence>
<dbReference type="SMART" id="SM00912">
    <property type="entry name" value="Haemagg_act"/>
    <property type="match status" value="1"/>
</dbReference>
<dbReference type="NCBIfam" id="TIGR01901">
    <property type="entry name" value="adhes_NPXG"/>
    <property type="match status" value="1"/>
</dbReference>
<dbReference type="Pfam" id="PF05860">
    <property type="entry name" value="TPS"/>
    <property type="match status" value="2"/>
</dbReference>
<dbReference type="SUPFAM" id="SSF51126">
    <property type="entry name" value="Pectin lyase-like"/>
    <property type="match status" value="2"/>
</dbReference>
<dbReference type="InterPro" id="IPR012334">
    <property type="entry name" value="Pectin_lyas_fold"/>
</dbReference>
<name>U7QRE2_PHOTE</name>
<dbReference type="Proteomes" id="UP000017133">
    <property type="component" value="Unassembled WGS sequence"/>
</dbReference>
<gene>
    <name evidence="2" type="ORF">O185_25050</name>
</gene>
<dbReference type="InterPro" id="IPR008638">
    <property type="entry name" value="FhaB/CdiA-like_TPS"/>
</dbReference>
<dbReference type="EMBL" id="AXDT01000344">
    <property type="protein sequence ID" value="ERT10403.1"/>
    <property type="molecule type" value="Genomic_DNA"/>
</dbReference>
<feature type="non-terminal residue" evidence="2">
    <location>
        <position position="1137"/>
    </location>
</feature>
<dbReference type="Gene3D" id="2.160.20.10">
    <property type="entry name" value="Single-stranded right-handed beta-helix, Pectin lyase-like"/>
    <property type="match status" value="2"/>
</dbReference>
<keyword evidence="3" id="KW-1185">Reference proteome</keyword>
<dbReference type="RefSeq" id="WP_023046535.1">
    <property type="nucleotide sequence ID" value="NZ_AXDT01000344.1"/>
</dbReference>
<proteinExistence type="predicted"/>
<feature type="domain" description="Filamentous haemagglutinin FhaB/tRNA nuclease CdiA-like TPS" evidence="1">
    <location>
        <begin position="408"/>
        <end position="528"/>
    </location>
</feature>
<dbReference type="InterPro" id="IPR011050">
    <property type="entry name" value="Pectin_lyase_fold/virulence"/>
</dbReference>
<evidence type="ECO:0000313" key="2">
    <source>
        <dbReference type="EMBL" id="ERT10403.1"/>
    </source>
</evidence>
<sequence>MFDKDGALAALEVKKGAITLGEKGLDATAQDSIDIISRTTQLHGPLRAKNLTLTQGPNQVDLQRGALVPIAKEGYTPWKAIDTGSLGGMFANKIHLVSTEPGKAVNLTNLTATQGDINLTAEGQVILGDMQAKTDINMRGKGIDMAKQSHMQAGQHLILTTDILQNQGRTHADGDVTMKAKALSLEGGNVTAGNQVLLQGENSFTVRGTDISGLDITLIANGYHTSVSPGDTPESTPALPIISAVNTLRILSEQGISLSDTLINRAKNIFVASNEQIDINQRLAADENIELHAGGGINLAGISLTAGKDITLTSGNSLDVGNVTAGNNLTLIAGSNMTETTLSAEGATAVAQNSAVLRLAGGRYTPVTSALIDLALGNVPQLTINIPEIAGGIPGIQLADKRARIAVRNNLPVIHIAAPNSRGVSHNRYQEFNVGTSGLVLNNATHDTQSLLAGQIEANPHFNGQSAELIINEVVGTLASNLQGLLEVVGQKAPVFIANPNGITCHGCGFINTPVVTLSTGKPVFDKDGALAALDVKKGTITFDGKGLDATAQDDVDIISRVTILNGKVQAKNLTLTQGPNWVDFKHGTLVPMTGYGFAPWKAIDTGLLGGMYANKIRLVSTEPGKAVNLTNLNATQGDIRLTADGEMILGNIQAKTDITVSSKGIKTAGQSHMQAGKDITLAANTLNNIGKIIAEGDMRLFIDRLYNQNKGLIQANNHLWLQKDASGNLSTGINNTSSTLKTNNGDIVIRTKALNNAWDANVAAGMNAYINATKLDNSQSQFHAKKNLILTGHDFNNGMDGKLSAALNVVADFIHQFSGSALISAKNILLHAGDITGMGHLEAENDLSVIGECQIDVNDSKLVAKKNLTLMAGKDIAVYQAGLTGENVVLLAREGDIRMGIGGLHISADNQVQMIAGNSLNLQGTLAAKKNLTLTAGKDITAYDAGLTGENVELLAREGDIQMRGDGVSISASNQMQMFAGNALDLYGIVLDKADNMTLNAGHKISADRAKLTAKKNLTLTAGKGITAYDAGLTGENVELFARDGDIQMGRNGASISASNNVHLFASQELDLQGILLDKSTHLTLNAGHKINARRAKLAAKKNLTLIAGHDIAADHAELTGENVELLVHEGDIRMG</sequence>
<comment type="caution">
    <text evidence="2">The sequence shown here is derived from an EMBL/GenBank/DDBJ whole genome shotgun (WGS) entry which is preliminary data.</text>
</comment>
<accession>U7QRE2</accession>
<protein>
    <recommendedName>
        <fullName evidence="1">Filamentous haemagglutinin FhaB/tRNA nuclease CdiA-like TPS domain-containing protein</fullName>
    </recommendedName>
</protein>